<dbReference type="Pfam" id="PF24787">
    <property type="entry name" value="TEX47"/>
    <property type="match status" value="1"/>
</dbReference>
<protein>
    <recommendedName>
        <fullName evidence="1">BLUF domain-containing protein</fullName>
    </recommendedName>
</protein>
<accession>A0AAW1PN75</accession>
<dbReference type="EMBL" id="JALJOR010000009">
    <property type="protein sequence ID" value="KAK9811240.1"/>
    <property type="molecule type" value="Genomic_DNA"/>
</dbReference>
<feature type="domain" description="BLUF" evidence="1">
    <location>
        <begin position="33"/>
        <end position="132"/>
    </location>
</feature>
<dbReference type="SMART" id="SM01034">
    <property type="entry name" value="BLUF"/>
    <property type="match status" value="1"/>
</dbReference>
<reference evidence="2 3" key="1">
    <citation type="journal article" date="2024" name="Nat. Commun.">
        <title>Phylogenomics reveals the evolutionary origins of lichenization in chlorophyte algae.</title>
        <authorList>
            <person name="Puginier C."/>
            <person name="Libourel C."/>
            <person name="Otte J."/>
            <person name="Skaloud P."/>
            <person name="Haon M."/>
            <person name="Grisel S."/>
            <person name="Petersen M."/>
            <person name="Berrin J.G."/>
            <person name="Delaux P.M."/>
            <person name="Dal Grande F."/>
            <person name="Keller J."/>
        </authorList>
    </citation>
    <scope>NUCLEOTIDE SEQUENCE [LARGE SCALE GENOMIC DNA]</scope>
    <source>
        <strain evidence="2 3">SAG 2043</strain>
    </source>
</reference>
<sequence length="237" mass="25784">MEASLELPEAPVRESLLDVVQSKLQQQGKAVLVTRLVYVAKLTERASTGDLLHGVHKKLLDQSHVGSTYTGILVVFPTCLLHMVEGPTSTILELLRLLRDTSKSETRLQAVTVMSCTEDIPSRAFGKWQTAFVDAPPASEKVEAVDPALLVQTASSVNLGFIHLGRTLAGMTEADGKSTLQSLSTSYSELPSQETLLSIVLAEDAPTLQEFLEIMDTPVSIDLDSEQTWPIPTPLKF</sequence>
<evidence type="ECO:0000259" key="1">
    <source>
        <dbReference type="SMART" id="SM01034"/>
    </source>
</evidence>
<evidence type="ECO:0000313" key="2">
    <source>
        <dbReference type="EMBL" id="KAK9811240.1"/>
    </source>
</evidence>
<dbReference type="PANTHER" id="PTHR34035">
    <property type="entry name" value="TESTIS-EXPRESSED PROTEIN 47"/>
    <property type="match status" value="1"/>
</dbReference>
<dbReference type="PANTHER" id="PTHR34035:SF1">
    <property type="entry name" value="TESTIS-EXPRESSED PROTEIN 47"/>
    <property type="match status" value="1"/>
</dbReference>
<dbReference type="InterPro" id="IPR007024">
    <property type="entry name" value="BLUF_domain"/>
</dbReference>
<organism evidence="2 3">
    <name type="scientific">[Myrmecia] bisecta</name>
    <dbReference type="NCBI Taxonomy" id="41462"/>
    <lineage>
        <taxon>Eukaryota</taxon>
        <taxon>Viridiplantae</taxon>
        <taxon>Chlorophyta</taxon>
        <taxon>core chlorophytes</taxon>
        <taxon>Trebouxiophyceae</taxon>
        <taxon>Trebouxiales</taxon>
        <taxon>Trebouxiaceae</taxon>
        <taxon>Myrmecia</taxon>
    </lineage>
</organism>
<dbReference type="AlphaFoldDB" id="A0AAW1PN75"/>
<dbReference type="Proteomes" id="UP001489004">
    <property type="component" value="Unassembled WGS sequence"/>
</dbReference>
<dbReference type="GO" id="GO:0009882">
    <property type="term" value="F:blue light photoreceptor activity"/>
    <property type="evidence" value="ECO:0007669"/>
    <property type="project" value="InterPro"/>
</dbReference>
<name>A0AAW1PN75_9CHLO</name>
<comment type="caution">
    <text evidence="2">The sequence shown here is derived from an EMBL/GenBank/DDBJ whole genome shotgun (WGS) entry which is preliminary data.</text>
</comment>
<proteinExistence type="predicted"/>
<dbReference type="InterPro" id="IPR036046">
    <property type="entry name" value="Acylphosphatase-like_dom_sf"/>
</dbReference>
<dbReference type="Gene3D" id="3.30.70.100">
    <property type="match status" value="1"/>
</dbReference>
<gene>
    <name evidence="2" type="ORF">WJX72_000437</name>
</gene>
<evidence type="ECO:0000313" key="3">
    <source>
        <dbReference type="Proteomes" id="UP001489004"/>
    </source>
</evidence>
<dbReference type="GO" id="GO:0071949">
    <property type="term" value="F:FAD binding"/>
    <property type="evidence" value="ECO:0007669"/>
    <property type="project" value="InterPro"/>
</dbReference>
<dbReference type="SUPFAM" id="SSF54975">
    <property type="entry name" value="Acylphosphatase/BLUF domain-like"/>
    <property type="match status" value="1"/>
</dbReference>
<dbReference type="InterPro" id="IPR055308">
    <property type="entry name" value="TEX47-like"/>
</dbReference>
<keyword evidence="3" id="KW-1185">Reference proteome</keyword>